<dbReference type="KEGG" id="uam:UABAM_00061"/>
<dbReference type="AlphaFoldDB" id="A0A5S9F0U4"/>
<organism evidence="1 2">
    <name type="scientific">Uabimicrobium amorphum</name>
    <dbReference type="NCBI Taxonomy" id="2596890"/>
    <lineage>
        <taxon>Bacteria</taxon>
        <taxon>Pseudomonadati</taxon>
        <taxon>Planctomycetota</taxon>
        <taxon>Candidatus Uabimicrobiia</taxon>
        <taxon>Candidatus Uabimicrobiales</taxon>
        <taxon>Candidatus Uabimicrobiaceae</taxon>
        <taxon>Candidatus Uabimicrobium</taxon>
    </lineage>
</organism>
<evidence type="ECO:0000313" key="2">
    <source>
        <dbReference type="Proteomes" id="UP000326354"/>
    </source>
</evidence>
<reference evidence="1 2" key="1">
    <citation type="submission" date="2019-08" db="EMBL/GenBank/DDBJ databases">
        <title>Complete genome sequence of Candidatus Uab amorphum.</title>
        <authorList>
            <person name="Shiratori T."/>
            <person name="Suzuki S."/>
            <person name="Kakizawa Y."/>
            <person name="Ishida K."/>
        </authorList>
    </citation>
    <scope>NUCLEOTIDE SEQUENCE [LARGE SCALE GENOMIC DNA]</scope>
    <source>
        <strain evidence="1 2">SRT547</strain>
    </source>
</reference>
<accession>A0A5S9F0U4</accession>
<dbReference type="RefSeq" id="WP_151965992.1">
    <property type="nucleotide sequence ID" value="NZ_AP019860.1"/>
</dbReference>
<proteinExistence type="predicted"/>
<dbReference type="EMBL" id="AP019860">
    <property type="protein sequence ID" value="BBM81722.1"/>
    <property type="molecule type" value="Genomic_DNA"/>
</dbReference>
<evidence type="ECO:0000313" key="1">
    <source>
        <dbReference type="EMBL" id="BBM81722.1"/>
    </source>
</evidence>
<dbReference type="Proteomes" id="UP000326354">
    <property type="component" value="Chromosome"/>
</dbReference>
<protein>
    <submittedName>
        <fullName evidence="1">Uncharacterized protein</fullName>
    </submittedName>
</protein>
<keyword evidence="2" id="KW-1185">Reference proteome</keyword>
<sequence length="357" mass="41760">MRNCDVCGKEYESRYFLPCPNSIEPHDECVFCTQERFSVIKAFVDEVATGKDLNSCIDDKSTKEKSYLHQVTCWQETVESITELKKKLREIGMRVHSEKRDKNLLRFQFKCALSDDCDLHFVSLEKENSAHVLQKFADHSCEKASLEQEWREVQYFLSTMEKLQVHLSQEEQQQIKGYKTDYRGVSSVYKKLQQQIHDMEDEVIAEVWGPDCRWRRGRGEANRTPQAEDLEKLKSIVVASYQQPDVAEYIAQKFATSESSSYFQQRGYFLLLACAPPPMLRKMIVLRIQAMCYAQQLLQQDMLLLCWKKLNSTVLRNHIWMILFFIKVFENGKQSFPLMGKTPPLDSESPDLYSHLL</sequence>
<gene>
    <name evidence="1" type="ORF">UABAM_00061</name>
</gene>
<name>A0A5S9F0U4_UABAM</name>